<dbReference type="EMBL" id="FWXF01000043">
    <property type="protein sequence ID" value="SMC28657.1"/>
    <property type="molecule type" value="Genomic_DNA"/>
</dbReference>
<organism evidence="2 3">
    <name type="scientific">Desulfacinum hydrothermale DSM 13146</name>
    <dbReference type="NCBI Taxonomy" id="1121390"/>
    <lineage>
        <taxon>Bacteria</taxon>
        <taxon>Pseudomonadati</taxon>
        <taxon>Thermodesulfobacteriota</taxon>
        <taxon>Syntrophobacteria</taxon>
        <taxon>Syntrophobacterales</taxon>
        <taxon>Syntrophobacteraceae</taxon>
        <taxon>Desulfacinum</taxon>
    </lineage>
</organism>
<dbReference type="STRING" id="1121390.SAMN02746041_03300"/>
<dbReference type="AlphaFoldDB" id="A0A1W1XXS0"/>
<feature type="non-terminal residue" evidence="2">
    <location>
        <position position="78"/>
    </location>
</feature>
<dbReference type="InterPro" id="IPR002491">
    <property type="entry name" value="ABC_transptr_periplasmic_BD"/>
</dbReference>
<evidence type="ECO:0000259" key="1">
    <source>
        <dbReference type="PROSITE" id="PS50983"/>
    </source>
</evidence>
<dbReference type="Gene3D" id="3.40.50.1980">
    <property type="entry name" value="Nitrogenase molybdenum iron protein domain"/>
    <property type="match status" value="1"/>
</dbReference>
<name>A0A1W1XXS0_9BACT</name>
<dbReference type="SUPFAM" id="SSF53807">
    <property type="entry name" value="Helical backbone' metal receptor"/>
    <property type="match status" value="1"/>
</dbReference>
<reference evidence="2 3" key="1">
    <citation type="submission" date="2017-04" db="EMBL/GenBank/DDBJ databases">
        <authorList>
            <person name="Afonso C.L."/>
            <person name="Miller P.J."/>
            <person name="Scott M.A."/>
            <person name="Spackman E."/>
            <person name="Goraichik I."/>
            <person name="Dimitrov K.M."/>
            <person name="Suarez D.L."/>
            <person name="Swayne D.E."/>
        </authorList>
    </citation>
    <scope>NUCLEOTIDE SEQUENCE [LARGE SCALE GENOMIC DNA]</scope>
    <source>
        <strain evidence="2 3">DSM 13146</strain>
    </source>
</reference>
<keyword evidence="3" id="KW-1185">Reference proteome</keyword>
<evidence type="ECO:0000313" key="2">
    <source>
        <dbReference type="EMBL" id="SMC28657.1"/>
    </source>
</evidence>
<dbReference type="Proteomes" id="UP000192783">
    <property type="component" value="Unassembled WGS sequence"/>
</dbReference>
<protein>
    <submittedName>
        <fullName evidence="2">Iron complex transport system substrate-binding protein</fullName>
    </submittedName>
</protein>
<gene>
    <name evidence="2" type="ORF">SAMN02746041_03300</name>
</gene>
<feature type="domain" description="Fe/B12 periplasmic-binding" evidence="1">
    <location>
        <begin position="57"/>
        <end position="78"/>
    </location>
</feature>
<accession>A0A1W1XXS0</accession>
<sequence length="78" mass="8630">MTHGRRDASACPLYRSVTLKRWWVVLAFFCLAVRPVAAGEVVDRVGRRVVVPDHPQRVVSLAPSLTEMVFALGAGDRL</sequence>
<evidence type="ECO:0000313" key="3">
    <source>
        <dbReference type="Proteomes" id="UP000192783"/>
    </source>
</evidence>
<proteinExistence type="predicted"/>
<dbReference type="PROSITE" id="PS50983">
    <property type="entry name" value="FE_B12_PBP"/>
    <property type="match status" value="1"/>
</dbReference>